<dbReference type="EMBL" id="JACHFH010000026">
    <property type="protein sequence ID" value="MBB5336859.1"/>
    <property type="molecule type" value="Genomic_DNA"/>
</dbReference>
<evidence type="ECO:0000256" key="8">
    <source>
        <dbReference type="ARBA" id="ARBA00034808"/>
    </source>
</evidence>
<dbReference type="GO" id="GO:0000725">
    <property type="term" value="P:recombinational repair"/>
    <property type="evidence" value="ECO:0007669"/>
    <property type="project" value="TreeGrafter"/>
</dbReference>
<keyword evidence="5 10" id="KW-0067">ATP-binding</keyword>
<dbReference type="InterPro" id="IPR012337">
    <property type="entry name" value="RNaseH-like_sf"/>
</dbReference>
<keyword evidence="14" id="KW-1185">Reference proteome</keyword>
<keyword evidence="1 10" id="KW-0547">Nucleotide-binding</keyword>
<dbReference type="InterPro" id="IPR000212">
    <property type="entry name" value="DNA_helicase_UvrD/REP"/>
</dbReference>
<feature type="domain" description="UvrD-like helicase C-terminal" evidence="12">
    <location>
        <begin position="318"/>
        <end position="790"/>
    </location>
</feature>
<dbReference type="SMART" id="SM00479">
    <property type="entry name" value="EXOIII"/>
    <property type="match status" value="1"/>
</dbReference>
<dbReference type="SUPFAM" id="SSF53098">
    <property type="entry name" value="Ribonuclease H-like"/>
    <property type="match status" value="1"/>
</dbReference>
<dbReference type="Gene3D" id="3.40.50.300">
    <property type="entry name" value="P-loop containing nucleotide triphosphate hydrolases"/>
    <property type="match status" value="4"/>
</dbReference>
<dbReference type="Pfam" id="PF13361">
    <property type="entry name" value="UvrD_C"/>
    <property type="match status" value="1"/>
</dbReference>
<dbReference type="InterPro" id="IPR014016">
    <property type="entry name" value="UvrD-like_ATP-bd"/>
</dbReference>
<dbReference type="InterPro" id="IPR013520">
    <property type="entry name" value="Ribonucl_H"/>
</dbReference>
<evidence type="ECO:0000256" key="1">
    <source>
        <dbReference type="ARBA" id="ARBA00022741"/>
    </source>
</evidence>
<evidence type="ECO:0000256" key="9">
    <source>
        <dbReference type="ARBA" id="ARBA00048988"/>
    </source>
</evidence>
<dbReference type="Pfam" id="PF00929">
    <property type="entry name" value="RNase_T"/>
    <property type="match status" value="1"/>
</dbReference>
<dbReference type="RefSeq" id="WP_183862180.1">
    <property type="nucleotide sequence ID" value="NZ_JACHFH010000026.1"/>
</dbReference>
<keyword evidence="2 10" id="KW-0378">Hydrolase</keyword>
<keyword evidence="4" id="KW-0540">Nuclease</keyword>
<dbReference type="GO" id="GO:0005829">
    <property type="term" value="C:cytosol"/>
    <property type="evidence" value="ECO:0007669"/>
    <property type="project" value="TreeGrafter"/>
</dbReference>
<dbReference type="AlphaFoldDB" id="A0A840UIQ3"/>
<evidence type="ECO:0000256" key="4">
    <source>
        <dbReference type="ARBA" id="ARBA00022839"/>
    </source>
</evidence>
<organism evidence="13 14">
    <name type="scientific">Pectinatus brassicae</name>
    <dbReference type="NCBI Taxonomy" id="862415"/>
    <lineage>
        <taxon>Bacteria</taxon>
        <taxon>Bacillati</taxon>
        <taxon>Bacillota</taxon>
        <taxon>Negativicutes</taxon>
        <taxon>Selenomonadales</taxon>
        <taxon>Selenomonadaceae</taxon>
        <taxon>Pectinatus</taxon>
    </lineage>
</organism>
<dbReference type="GO" id="GO:0005524">
    <property type="term" value="F:ATP binding"/>
    <property type="evidence" value="ECO:0007669"/>
    <property type="project" value="UniProtKB-UniRule"/>
</dbReference>
<feature type="domain" description="UvrD-like helicase ATP-binding" evidence="11">
    <location>
        <begin position="7"/>
        <end position="313"/>
    </location>
</feature>
<evidence type="ECO:0000259" key="11">
    <source>
        <dbReference type="PROSITE" id="PS51198"/>
    </source>
</evidence>
<dbReference type="CDD" id="cd06127">
    <property type="entry name" value="DEDDh"/>
    <property type="match status" value="1"/>
</dbReference>
<evidence type="ECO:0000256" key="10">
    <source>
        <dbReference type="PROSITE-ProRule" id="PRU00560"/>
    </source>
</evidence>
<evidence type="ECO:0000313" key="13">
    <source>
        <dbReference type="EMBL" id="MBB5336859.1"/>
    </source>
</evidence>
<evidence type="ECO:0000256" key="6">
    <source>
        <dbReference type="ARBA" id="ARBA00023235"/>
    </source>
</evidence>
<dbReference type="PROSITE" id="PS51198">
    <property type="entry name" value="UVRD_HELICASE_ATP_BIND"/>
    <property type="match status" value="1"/>
</dbReference>
<dbReference type="InterPro" id="IPR036397">
    <property type="entry name" value="RNaseH_sf"/>
</dbReference>
<evidence type="ECO:0000256" key="3">
    <source>
        <dbReference type="ARBA" id="ARBA00022806"/>
    </source>
</evidence>
<dbReference type="GO" id="GO:0003677">
    <property type="term" value="F:DNA binding"/>
    <property type="evidence" value="ECO:0007669"/>
    <property type="project" value="InterPro"/>
</dbReference>
<dbReference type="Gene3D" id="3.30.420.10">
    <property type="entry name" value="Ribonuclease H-like superfamily/Ribonuclease H"/>
    <property type="match status" value="1"/>
</dbReference>
<name>A0A840UIQ3_9FIRM</name>
<keyword evidence="3 10" id="KW-0347">Helicase</keyword>
<dbReference type="PANTHER" id="PTHR11070:SF2">
    <property type="entry name" value="ATP-DEPENDENT DNA HELICASE SRS2"/>
    <property type="match status" value="1"/>
</dbReference>
<dbReference type="CDD" id="cd17932">
    <property type="entry name" value="DEXQc_UvrD"/>
    <property type="match status" value="1"/>
</dbReference>
<dbReference type="InterPro" id="IPR014017">
    <property type="entry name" value="DNA_helicase_UvrD-like_C"/>
</dbReference>
<accession>A0A840UIQ3</accession>
<dbReference type="Gene3D" id="1.10.486.10">
    <property type="entry name" value="PCRA, domain 4"/>
    <property type="match status" value="1"/>
</dbReference>
<dbReference type="FunFam" id="3.30.420.10:FF:000045">
    <property type="entry name" value="3'-5' exonuclease DinG"/>
    <property type="match status" value="1"/>
</dbReference>
<dbReference type="InterPro" id="IPR027417">
    <property type="entry name" value="P-loop_NTPase"/>
</dbReference>
<evidence type="ECO:0000313" key="14">
    <source>
        <dbReference type="Proteomes" id="UP000559117"/>
    </source>
</evidence>
<protein>
    <recommendedName>
        <fullName evidence="8">DNA 3'-5' helicase</fullName>
        <ecNumber evidence="8">5.6.2.4</ecNumber>
    </recommendedName>
</protein>
<evidence type="ECO:0000256" key="7">
    <source>
        <dbReference type="ARBA" id="ARBA00034617"/>
    </source>
</evidence>
<keyword evidence="4" id="KW-0269">Exonuclease</keyword>
<evidence type="ECO:0000256" key="5">
    <source>
        <dbReference type="ARBA" id="ARBA00022840"/>
    </source>
</evidence>
<proteinExistence type="predicted"/>
<keyword evidence="6" id="KW-0413">Isomerase</keyword>
<evidence type="ECO:0000256" key="2">
    <source>
        <dbReference type="ARBA" id="ARBA00022801"/>
    </source>
</evidence>
<dbReference type="GO" id="GO:0043138">
    <property type="term" value="F:3'-5' DNA helicase activity"/>
    <property type="evidence" value="ECO:0007669"/>
    <property type="project" value="UniProtKB-EC"/>
</dbReference>
<comment type="catalytic activity">
    <reaction evidence="9">
        <text>ATP + H2O = ADP + phosphate + H(+)</text>
        <dbReference type="Rhea" id="RHEA:13065"/>
        <dbReference type="ChEBI" id="CHEBI:15377"/>
        <dbReference type="ChEBI" id="CHEBI:15378"/>
        <dbReference type="ChEBI" id="CHEBI:30616"/>
        <dbReference type="ChEBI" id="CHEBI:43474"/>
        <dbReference type="ChEBI" id="CHEBI:456216"/>
        <dbReference type="EC" id="5.6.2.4"/>
    </reaction>
</comment>
<comment type="caution">
    <text evidence="13">The sequence shown here is derived from an EMBL/GenBank/DDBJ whole genome shotgun (WGS) entry which is preliminary data.</text>
</comment>
<comment type="catalytic activity">
    <reaction evidence="7">
        <text>Couples ATP hydrolysis with the unwinding of duplex DNA by translocating in the 3'-5' direction.</text>
        <dbReference type="EC" id="5.6.2.4"/>
    </reaction>
</comment>
<dbReference type="Proteomes" id="UP000559117">
    <property type="component" value="Unassembled WGS sequence"/>
</dbReference>
<gene>
    <name evidence="13" type="ORF">HNR32_002014</name>
</gene>
<dbReference type="Pfam" id="PF00580">
    <property type="entry name" value="UvrD-helicase"/>
    <property type="match status" value="1"/>
</dbReference>
<dbReference type="PROSITE" id="PS51217">
    <property type="entry name" value="UVRD_HELICASE_CTER"/>
    <property type="match status" value="1"/>
</dbReference>
<evidence type="ECO:0000259" key="12">
    <source>
        <dbReference type="PROSITE" id="PS51217"/>
    </source>
</evidence>
<dbReference type="PANTHER" id="PTHR11070">
    <property type="entry name" value="UVRD / RECB / PCRA DNA HELICASE FAMILY MEMBER"/>
    <property type="match status" value="1"/>
</dbReference>
<feature type="binding site" evidence="10">
    <location>
        <begin position="28"/>
        <end position="35"/>
    </location>
    <ligand>
        <name>ATP</name>
        <dbReference type="ChEBI" id="CHEBI:30616"/>
    </ligand>
</feature>
<dbReference type="EC" id="5.6.2.4" evidence="8"/>
<reference evidence="13 14" key="1">
    <citation type="submission" date="2020-08" db="EMBL/GenBank/DDBJ databases">
        <title>Genomic Encyclopedia of Type Strains, Phase IV (KMG-IV): sequencing the most valuable type-strain genomes for metagenomic binning, comparative biology and taxonomic classification.</title>
        <authorList>
            <person name="Goeker M."/>
        </authorList>
    </citation>
    <scope>NUCLEOTIDE SEQUENCE [LARGE SCALE GENOMIC DNA]</scope>
    <source>
        <strain evidence="13 14">DSM 24661</strain>
    </source>
</reference>
<sequence>MENTIFNNLNKKQLQIVNEADNNILLSASAGTGKTNTLLCRIIKIIQDKRALPEEILCLTFTNKACKEIKERAVAMLGDDGSNIPIKTFHAFCYDIVKAEVKKHSDLFTDFIIFDEDDCIDIVRDLNKYNFMLKSLQNFINLAKEYRAVYDIYSEDILDDYKKVIYRLYIEENKRIDKICVNAHYFTDNKMKAWLKAEGAEFVCDYNSQLQKMHGLDFTDLISTAYQFFRNSEILNIWQKKYKYLNIDEMQDTSELEYKIISQLFANNNILLCGDYFQTIYEWRGSNPTTILDKYVQDYKPQIVVFDENYRATKLLLEASYGCLNNLFGEKVHDVYKYKIKAASEQNGTKIILHESKAAMQEAQWLYNQIKKLNLADISRIGILTRSNKYNQRLSENFHLINSDLPEDEKLNFILVDEFKFFRRQEIKDVIAFLRLLLNKYDAASFKRVLQKFAAGIGTRTIETIESDEYRKVGISLTDFIDNKIYEEAIDPFAVLTQALDKENIIVFDVESTGTDTSRDEIIQIAAIKIDRSGKVKDKFVRILQSDKLVGSSYEVHGFSDEYLREHGENPEIVLQEFVEYSRDAVIVGHNVGYDISILSSQLNRLKLKKIAFLTFYDTLDIFRRFYPNLLNHKLGYLSDYFAIEDKPTHNALDDVLATAALLIYAIDINIKPTAEKRIEYIARYIDQFRWIAVQMQELAANSHIVRPYDLIAKIMNVTRIKEYYRKQPERIERIRELYLIAKDIDDNKMNSRDALENLLKLTALSNSEMDRIILKRPRIPIITIHQSKGTEFDYVFLAGMQDGIFPAYLAIKEGNIEEEKRLFYVAITRAKKQLFISWSKISEHNRLNKISRFIKAIPAEFVVEDNK</sequence>
<dbReference type="GO" id="GO:0004527">
    <property type="term" value="F:exonuclease activity"/>
    <property type="evidence" value="ECO:0007669"/>
    <property type="project" value="UniProtKB-KW"/>
</dbReference>
<dbReference type="SUPFAM" id="SSF52540">
    <property type="entry name" value="P-loop containing nucleoside triphosphate hydrolases"/>
    <property type="match status" value="1"/>
</dbReference>
<dbReference type="GO" id="GO:0033202">
    <property type="term" value="C:DNA helicase complex"/>
    <property type="evidence" value="ECO:0007669"/>
    <property type="project" value="TreeGrafter"/>
</dbReference>